<dbReference type="PANTHER" id="PTHR12774">
    <property type="entry name" value="PEROXISOMAL BIOGENESIS FACTOR 19"/>
    <property type="match status" value="1"/>
</dbReference>
<dbReference type="InterPro" id="IPR038322">
    <property type="entry name" value="Pex19_C_sf"/>
</dbReference>
<proteinExistence type="predicted"/>
<evidence type="ECO:0000313" key="2">
    <source>
        <dbReference type="Proteomes" id="UP001291623"/>
    </source>
</evidence>
<organism evidence="1 2">
    <name type="scientific">Anisodus tanguticus</name>
    <dbReference type="NCBI Taxonomy" id="243964"/>
    <lineage>
        <taxon>Eukaryota</taxon>
        <taxon>Viridiplantae</taxon>
        <taxon>Streptophyta</taxon>
        <taxon>Embryophyta</taxon>
        <taxon>Tracheophyta</taxon>
        <taxon>Spermatophyta</taxon>
        <taxon>Magnoliopsida</taxon>
        <taxon>eudicotyledons</taxon>
        <taxon>Gunneridae</taxon>
        <taxon>Pentapetalae</taxon>
        <taxon>asterids</taxon>
        <taxon>lamiids</taxon>
        <taxon>Solanales</taxon>
        <taxon>Solanaceae</taxon>
        <taxon>Solanoideae</taxon>
        <taxon>Hyoscyameae</taxon>
        <taxon>Anisodus</taxon>
    </lineage>
</organism>
<dbReference type="GO" id="GO:0005778">
    <property type="term" value="C:peroxisomal membrane"/>
    <property type="evidence" value="ECO:0007669"/>
    <property type="project" value="TreeGrafter"/>
</dbReference>
<dbReference type="AlphaFoldDB" id="A0AAE1SBA8"/>
<dbReference type="GO" id="GO:0045046">
    <property type="term" value="P:protein import into peroxisome membrane"/>
    <property type="evidence" value="ECO:0007669"/>
    <property type="project" value="TreeGrafter"/>
</dbReference>
<sequence length="108" mass="13115">MMVDWMKQFENLAGSQDMESIVETMMQQLLSKEIPHEPMREIGERYPKRLEDNKAKLSSEEYERYRHQYEFIRDLNKVYETESSNFTQNCRAYAENARMWPTTKRYSA</sequence>
<dbReference type="GO" id="GO:0033328">
    <property type="term" value="F:peroxisome membrane targeting sequence binding"/>
    <property type="evidence" value="ECO:0007669"/>
    <property type="project" value="TreeGrafter"/>
</dbReference>
<keyword evidence="2" id="KW-1185">Reference proteome</keyword>
<accession>A0AAE1SBA8</accession>
<dbReference type="Gene3D" id="1.20.120.900">
    <property type="entry name" value="Pex19, mPTS binding domain"/>
    <property type="match status" value="1"/>
</dbReference>
<reference evidence="1" key="1">
    <citation type="submission" date="2023-12" db="EMBL/GenBank/DDBJ databases">
        <title>Genome assembly of Anisodus tanguticus.</title>
        <authorList>
            <person name="Wang Y.-J."/>
        </authorList>
    </citation>
    <scope>NUCLEOTIDE SEQUENCE</scope>
    <source>
        <strain evidence="1">KB-2021</strain>
        <tissue evidence="1">Leaf</tissue>
    </source>
</reference>
<dbReference type="Proteomes" id="UP001291623">
    <property type="component" value="Unassembled WGS sequence"/>
</dbReference>
<dbReference type="PANTHER" id="PTHR12774:SF2">
    <property type="entry name" value="PEROXISOMAL BIOGENESIS FACTOR 19"/>
    <property type="match status" value="1"/>
</dbReference>
<dbReference type="EMBL" id="JAVYJV010000007">
    <property type="protein sequence ID" value="KAK4365856.1"/>
    <property type="molecule type" value="Genomic_DNA"/>
</dbReference>
<comment type="caution">
    <text evidence="1">The sequence shown here is derived from an EMBL/GenBank/DDBJ whole genome shotgun (WGS) entry which is preliminary data.</text>
</comment>
<dbReference type="InterPro" id="IPR006708">
    <property type="entry name" value="Pex19"/>
</dbReference>
<dbReference type="Pfam" id="PF04614">
    <property type="entry name" value="Pex19"/>
    <property type="match status" value="1"/>
</dbReference>
<name>A0AAE1SBA8_9SOLA</name>
<protein>
    <submittedName>
        <fullName evidence="1">Uncharacterized protein</fullName>
    </submittedName>
</protein>
<gene>
    <name evidence="1" type="ORF">RND71_013736</name>
</gene>
<evidence type="ECO:0000313" key="1">
    <source>
        <dbReference type="EMBL" id="KAK4365856.1"/>
    </source>
</evidence>